<dbReference type="Proteomes" id="UP000063789">
    <property type="component" value="Chromosome"/>
</dbReference>
<dbReference type="SMART" id="SM00422">
    <property type="entry name" value="HTH_MERR"/>
    <property type="match status" value="1"/>
</dbReference>
<dbReference type="PRINTS" id="PR00040">
    <property type="entry name" value="HTHMERR"/>
</dbReference>
<proteinExistence type="predicted"/>
<dbReference type="OrthoDB" id="9808480at2"/>
<dbReference type="SUPFAM" id="SSF46955">
    <property type="entry name" value="Putative DNA-binding domain"/>
    <property type="match status" value="1"/>
</dbReference>
<dbReference type="Pfam" id="PF13411">
    <property type="entry name" value="MerR_1"/>
    <property type="match status" value="1"/>
</dbReference>
<dbReference type="PANTHER" id="PTHR30204:SF93">
    <property type="entry name" value="HTH MERR-TYPE DOMAIN-CONTAINING PROTEIN"/>
    <property type="match status" value="1"/>
</dbReference>
<evidence type="ECO:0000313" key="4">
    <source>
        <dbReference type="Proteomes" id="UP000063789"/>
    </source>
</evidence>
<reference evidence="4" key="1">
    <citation type="submission" date="2015-06" db="EMBL/GenBank/DDBJ databases">
        <title>Complete genome sequence and metabolic analysis of phthalate degradation pathway in Gordonia sp. QH-11.</title>
        <authorList>
            <person name="Jin D."/>
            <person name="Kong X."/>
            <person name="Bai Z."/>
        </authorList>
    </citation>
    <scope>NUCLEOTIDE SEQUENCE [LARGE SCALE GENOMIC DNA]</scope>
    <source>
        <strain evidence="4">QH-11</strain>
    </source>
</reference>
<dbReference type="PANTHER" id="PTHR30204">
    <property type="entry name" value="REDOX-CYCLING DRUG-SENSING TRANSCRIPTIONAL ACTIVATOR SOXR"/>
    <property type="match status" value="1"/>
</dbReference>
<dbReference type="STRING" id="1136941.ACH46_20390"/>
<dbReference type="InterPro" id="IPR047057">
    <property type="entry name" value="MerR_fam"/>
</dbReference>
<dbReference type="Gene3D" id="1.10.1660.10">
    <property type="match status" value="1"/>
</dbReference>
<reference evidence="3 4" key="2">
    <citation type="journal article" date="2017" name="Int. J. Syst. Evol. Microbiol.">
        <title>Gordonia phthalatica sp. nov., a di-n-butyl phthalate-degrading bacterium isolated from activated sludge.</title>
        <authorList>
            <person name="Jin D."/>
            <person name="Kong X."/>
            <person name="Jia M."/>
            <person name="Yu X."/>
            <person name="Wang X."/>
            <person name="Zhuang X."/>
            <person name="Deng Y."/>
            <person name="Bai Z."/>
        </authorList>
    </citation>
    <scope>NUCLEOTIDE SEQUENCE [LARGE SCALE GENOMIC DNA]</scope>
    <source>
        <strain evidence="3 4">QH-11</strain>
    </source>
</reference>
<dbReference type="InterPro" id="IPR009061">
    <property type="entry name" value="DNA-bd_dom_put_sf"/>
</dbReference>
<evidence type="ECO:0000259" key="2">
    <source>
        <dbReference type="PROSITE" id="PS50937"/>
    </source>
</evidence>
<dbReference type="RefSeq" id="WP_062394679.1">
    <property type="nucleotide sequence ID" value="NZ_CP011853.1"/>
</dbReference>
<dbReference type="PROSITE" id="PS50937">
    <property type="entry name" value="HTH_MERR_2"/>
    <property type="match status" value="1"/>
</dbReference>
<organism evidence="3 4">
    <name type="scientific">Gordonia phthalatica</name>
    <dbReference type="NCBI Taxonomy" id="1136941"/>
    <lineage>
        <taxon>Bacteria</taxon>
        <taxon>Bacillati</taxon>
        <taxon>Actinomycetota</taxon>
        <taxon>Actinomycetes</taxon>
        <taxon>Mycobacteriales</taxon>
        <taxon>Gordoniaceae</taxon>
        <taxon>Gordonia</taxon>
    </lineage>
</organism>
<dbReference type="KEGG" id="goq:ACH46_20390"/>
<evidence type="ECO:0000313" key="3">
    <source>
        <dbReference type="EMBL" id="ALG86421.1"/>
    </source>
</evidence>
<keyword evidence="4" id="KW-1185">Reference proteome</keyword>
<accession>A0A0N9NFD1</accession>
<name>A0A0N9NFD1_9ACTN</name>
<feature type="domain" description="HTH merR-type" evidence="2">
    <location>
        <begin position="1"/>
        <end position="68"/>
    </location>
</feature>
<sequence length="117" mass="12881">MRTGELARQSGVSVRSIRYYKEQGLLHPERLPSGYRVFTADDVVAVQRIQSLLAAGLSTQKIERVLPCLRLHDGLGLTCPDLLSTLVAERDGMLQRIDALRASVDALESVISASPHR</sequence>
<gene>
    <name evidence="3" type="ORF">ACH46_20390</name>
</gene>
<dbReference type="InterPro" id="IPR000551">
    <property type="entry name" value="MerR-type_HTH_dom"/>
</dbReference>
<dbReference type="AlphaFoldDB" id="A0A0N9NFD1"/>
<protein>
    <submittedName>
        <fullName evidence="3">MerR family transcriptional regulator</fullName>
    </submittedName>
</protein>
<dbReference type="EMBL" id="CP011853">
    <property type="protein sequence ID" value="ALG86421.1"/>
    <property type="molecule type" value="Genomic_DNA"/>
</dbReference>
<keyword evidence="1" id="KW-0238">DNA-binding</keyword>
<dbReference type="GO" id="GO:0003700">
    <property type="term" value="F:DNA-binding transcription factor activity"/>
    <property type="evidence" value="ECO:0007669"/>
    <property type="project" value="InterPro"/>
</dbReference>
<dbReference type="CDD" id="cd01282">
    <property type="entry name" value="HTH_MerR-like_sg3"/>
    <property type="match status" value="1"/>
</dbReference>
<dbReference type="PATRIC" id="fig|1136941.3.peg.4178"/>
<evidence type="ECO:0000256" key="1">
    <source>
        <dbReference type="ARBA" id="ARBA00023125"/>
    </source>
</evidence>
<dbReference type="GO" id="GO:0003677">
    <property type="term" value="F:DNA binding"/>
    <property type="evidence" value="ECO:0007669"/>
    <property type="project" value="UniProtKB-KW"/>
</dbReference>